<protein>
    <recommendedName>
        <fullName evidence="5">Transcription factor domain-containing protein</fullName>
    </recommendedName>
</protein>
<accession>A0AAE0NC72</accession>
<name>A0AAE0NC72_9PEZI</name>
<comment type="caution">
    <text evidence="3">The sequence shown here is derived from an EMBL/GenBank/DDBJ whole genome shotgun (WGS) entry which is preliminary data.</text>
</comment>
<keyword evidence="1" id="KW-0539">Nucleus</keyword>
<dbReference type="PANTHER" id="PTHR37540">
    <property type="entry name" value="TRANSCRIPTION FACTOR (ACR-2), PUTATIVE-RELATED-RELATED"/>
    <property type="match status" value="1"/>
</dbReference>
<feature type="compositionally biased region" description="Polar residues" evidence="2">
    <location>
        <begin position="457"/>
        <end position="471"/>
    </location>
</feature>
<evidence type="ECO:0000313" key="3">
    <source>
        <dbReference type="EMBL" id="KAK3378612.1"/>
    </source>
</evidence>
<feature type="region of interest" description="Disordered" evidence="2">
    <location>
        <begin position="1"/>
        <end position="25"/>
    </location>
</feature>
<reference evidence="3" key="1">
    <citation type="journal article" date="2023" name="Mol. Phylogenet. Evol.">
        <title>Genome-scale phylogeny and comparative genomics of the fungal order Sordariales.</title>
        <authorList>
            <person name="Hensen N."/>
            <person name="Bonometti L."/>
            <person name="Westerberg I."/>
            <person name="Brannstrom I.O."/>
            <person name="Guillou S."/>
            <person name="Cros-Aarteil S."/>
            <person name="Calhoun S."/>
            <person name="Haridas S."/>
            <person name="Kuo A."/>
            <person name="Mondo S."/>
            <person name="Pangilinan J."/>
            <person name="Riley R."/>
            <person name="LaButti K."/>
            <person name="Andreopoulos B."/>
            <person name="Lipzen A."/>
            <person name="Chen C."/>
            <person name="Yan M."/>
            <person name="Daum C."/>
            <person name="Ng V."/>
            <person name="Clum A."/>
            <person name="Steindorff A."/>
            <person name="Ohm R.A."/>
            <person name="Martin F."/>
            <person name="Silar P."/>
            <person name="Natvig D.O."/>
            <person name="Lalanne C."/>
            <person name="Gautier V."/>
            <person name="Ament-Velasquez S.L."/>
            <person name="Kruys A."/>
            <person name="Hutchinson M.I."/>
            <person name="Powell A.J."/>
            <person name="Barry K."/>
            <person name="Miller A.N."/>
            <person name="Grigoriev I.V."/>
            <person name="Debuchy R."/>
            <person name="Gladieux P."/>
            <person name="Hiltunen Thoren M."/>
            <person name="Johannesson H."/>
        </authorList>
    </citation>
    <scope>NUCLEOTIDE SEQUENCE</scope>
    <source>
        <strain evidence="3">CBS 232.78</strain>
    </source>
</reference>
<organism evidence="3 4">
    <name type="scientific">Podospora didyma</name>
    <dbReference type="NCBI Taxonomy" id="330526"/>
    <lineage>
        <taxon>Eukaryota</taxon>
        <taxon>Fungi</taxon>
        <taxon>Dikarya</taxon>
        <taxon>Ascomycota</taxon>
        <taxon>Pezizomycotina</taxon>
        <taxon>Sordariomycetes</taxon>
        <taxon>Sordariomycetidae</taxon>
        <taxon>Sordariales</taxon>
        <taxon>Podosporaceae</taxon>
        <taxon>Podospora</taxon>
    </lineage>
</organism>
<dbReference type="InterPro" id="IPR021858">
    <property type="entry name" value="Fun_TF"/>
</dbReference>
<dbReference type="Proteomes" id="UP001285441">
    <property type="component" value="Unassembled WGS sequence"/>
</dbReference>
<feature type="region of interest" description="Disordered" evidence="2">
    <location>
        <begin position="587"/>
        <end position="655"/>
    </location>
</feature>
<dbReference type="EMBL" id="JAULSW010000006">
    <property type="protein sequence ID" value="KAK3378612.1"/>
    <property type="molecule type" value="Genomic_DNA"/>
</dbReference>
<evidence type="ECO:0000256" key="1">
    <source>
        <dbReference type="ARBA" id="ARBA00023242"/>
    </source>
</evidence>
<dbReference type="Pfam" id="PF11951">
    <property type="entry name" value="Fungal_trans_2"/>
    <property type="match status" value="1"/>
</dbReference>
<feature type="compositionally biased region" description="Gly residues" evidence="2">
    <location>
        <begin position="604"/>
        <end position="620"/>
    </location>
</feature>
<feature type="compositionally biased region" description="Polar residues" evidence="2">
    <location>
        <begin position="413"/>
        <end position="424"/>
    </location>
</feature>
<proteinExistence type="predicted"/>
<dbReference type="PANTHER" id="PTHR37540:SF9">
    <property type="entry name" value="ZN(2)-C6 FUNGAL-TYPE DOMAIN-CONTAINING PROTEIN"/>
    <property type="match status" value="1"/>
</dbReference>
<feature type="region of interest" description="Disordered" evidence="2">
    <location>
        <begin position="383"/>
        <end position="471"/>
    </location>
</feature>
<keyword evidence="4" id="KW-1185">Reference proteome</keyword>
<feature type="compositionally biased region" description="Low complexity" evidence="2">
    <location>
        <begin position="384"/>
        <end position="399"/>
    </location>
</feature>
<feature type="compositionally biased region" description="Low complexity" evidence="2">
    <location>
        <begin position="592"/>
        <end position="603"/>
    </location>
</feature>
<gene>
    <name evidence="3" type="ORF">B0H63DRAFT_525829</name>
</gene>
<evidence type="ECO:0000256" key="2">
    <source>
        <dbReference type="SAM" id="MobiDB-lite"/>
    </source>
</evidence>
<evidence type="ECO:0008006" key="5">
    <source>
        <dbReference type="Google" id="ProtNLM"/>
    </source>
</evidence>
<reference evidence="3" key="2">
    <citation type="submission" date="2023-06" db="EMBL/GenBank/DDBJ databases">
        <authorList>
            <consortium name="Lawrence Berkeley National Laboratory"/>
            <person name="Haridas S."/>
            <person name="Hensen N."/>
            <person name="Bonometti L."/>
            <person name="Westerberg I."/>
            <person name="Brannstrom I.O."/>
            <person name="Guillou S."/>
            <person name="Cros-Aarteil S."/>
            <person name="Calhoun S."/>
            <person name="Kuo A."/>
            <person name="Mondo S."/>
            <person name="Pangilinan J."/>
            <person name="Riley R."/>
            <person name="LaButti K."/>
            <person name="Andreopoulos B."/>
            <person name="Lipzen A."/>
            <person name="Chen C."/>
            <person name="Yanf M."/>
            <person name="Daum C."/>
            <person name="Ng V."/>
            <person name="Clum A."/>
            <person name="Steindorff A."/>
            <person name="Ohm R."/>
            <person name="Martin F."/>
            <person name="Silar P."/>
            <person name="Natvig D."/>
            <person name="Lalanne C."/>
            <person name="Gautier V."/>
            <person name="Ament-velasquez S.L."/>
            <person name="Kruys A."/>
            <person name="Hutchinson M.I."/>
            <person name="Powell A.J."/>
            <person name="Barry K."/>
            <person name="Miller A.N."/>
            <person name="Grigoriev I.V."/>
            <person name="Debuchy R."/>
            <person name="Gladieux P."/>
            <person name="Thoren M.H."/>
            <person name="Johannesson H."/>
        </authorList>
    </citation>
    <scope>NUCLEOTIDE SEQUENCE</scope>
    <source>
        <strain evidence="3">CBS 232.78</strain>
    </source>
</reference>
<feature type="compositionally biased region" description="Basic and acidic residues" evidence="2">
    <location>
        <begin position="622"/>
        <end position="641"/>
    </location>
</feature>
<dbReference type="AlphaFoldDB" id="A0AAE0NC72"/>
<sequence>MGEIMGRWSGMGLMSPRSTSPVSPRQYAWSTDPRWLSTYIIACDEGCTRHSEMVHDAVRTLRDYRTAPETFAGGGAGGSGSSWDPQTNSWTMAQEVSPGSVAGSSTTLWPVASPAQDLAPLPLPPTMQNAELLGIYVKLLSQFKASLDGKPDASNAYIKHHVPYVVQSPLLVHVAIYTAACFLTETGHIDRTVAMGHKGYAIALLNDHLRSRTTSDEGITGVVQLIMNEWYWGNTNDLRAHLRGLREMIKLRGGFRTLGLHGLISKLAITSDVAIALSFEISPYLRGGSEFEFQDGSSKIPLRLALNTPFISPLVPFASCAEALKMHTAVASILDDMRFLLAAVLNLPEEASPKELQKVHTTSAWIYERMNSLPAEGPMARRLSAAASPTPFSAASPTALGGQDSEASEEQTHPLQRQTSLGLPQQQTQQHQQASRRRSYQGPAAKATTPEMRNTPERSTPPLSSTTNNATEQPDYIYQAVRLTALMYSQAIMLRQPFSAVVSASDFAQLWTTAWHVPLSTWRSLLGVFNWLLLPLVPSGKSTPHDRFVKGALSISLLQISMDNWEIACGAMEGMLRLQRWLGGGEDHDTNSGAETRSRSGSGSSSGGGASGGEDQGGSDGATKERKENRDNKGKGRERENSGSGSQDVNPKIVGGWYDLQERGVIPKW</sequence>
<evidence type="ECO:0000313" key="4">
    <source>
        <dbReference type="Proteomes" id="UP001285441"/>
    </source>
</evidence>